<feature type="transmembrane region" description="Helical" evidence="1">
    <location>
        <begin position="161"/>
        <end position="187"/>
    </location>
</feature>
<feature type="transmembrane region" description="Helical" evidence="1">
    <location>
        <begin position="12"/>
        <end position="32"/>
    </location>
</feature>
<name>A0A0A2MWX6_9FLAO</name>
<evidence type="ECO:0000313" key="2">
    <source>
        <dbReference type="EMBL" id="KGO97172.1"/>
    </source>
</evidence>
<evidence type="ECO:0008006" key="4">
    <source>
        <dbReference type="Google" id="ProtNLM"/>
    </source>
</evidence>
<dbReference type="RefSeq" id="WP_035629599.1">
    <property type="nucleotide sequence ID" value="NZ_AVCS01000015.1"/>
</dbReference>
<comment type="caution">
    <text evidence="2">The sequence shown here is derived from an EMBL/GenBank/DDBJ whole genome shotgun (WGS) entry which is preliminary data.</text>
</comment>
<reference evidence="2 3" key="2">
    <citation type="journal article" date="2015" name="Stand. Genomic Sci.">
        <title>High quality draft genomic sequence of Flavobacterium enshiense DK69(T) and comparison among Flavobacterium genomes.</title>
        <authorList>
            <person name="Zeng Z."/>
            <person name="Chen C."/>
            <person name="Du H."/>
            <person name="Wang G."/>
            <person name="Li M."/>
        </authorList>
    </citation>
    <scope>NUCLEOTIDE SEQUENCE [LARGE SCALE GENOMIC DNA]</scope>
    <source>
        <strain evidence="2 3">DK69</strain>
    </source>
</reference>
<reference evidence="3" key="1">
    <citation type="submission" date="2013-09" db="EMBL/GenBank/DDBJ databases">
        <authorList>
            <person name="Zeng Z."/>
            <person name="Chen C."/>
        </authorList>
    </citation>
    <scope>NUCLEOTIDE SEQUENCE [LARGE SCALE GENOMIC DNA]</scope>
    <source>
        <strain evidence="3">DK69</strain>
    </source>
</reference>
<keyword evidence="3" id="KW-1185">Reference proteome</keyword>
<feature type="transmembrane region" description="Helical" evidence="1">
    <location>
        <begin position="274"/>
        <end position="301"/>
    </location>
</feature>
<accession>A0A0A2MWX6</accession>
<evidence type="ECO:0000256" key="1">
    <source>
        <dbReference type="SAM" id="Phobius"/>
    </source>
</evidence>
<dbReference type="PATRIC" id="fig|1107311.5.peg.158"/>
<keyword evidence="1" id="KW-0812">Transmembrane</keyword>
<organism evidence="2 3">
    <name type="scientific">Flavobacterium enshiense DK69</name>
    <dbReference type="NCBI Taxonomy" id="1107311"/>
    <lineage>
        <taxon>Bacteria</taxon>
        <taxon>Pseudomonadati</taxon>
        <taxon>Bacteroidota</taxon>
        <taxon>Flavobacteriia</taxon>
        <taxon>Flavobacteriales</taxon>
        <taxon>Flavobacteriaceae</taxon>
        <taxon>Flavobacterium</taxon>
    </lineage>
</organism>
<feature type="transmembrane region" description="Helical" evidence="1">
    <location>
        <begin position="199"/>
        <end position="217"/>
    </location>
</feature>
<feature type="transmembrane region" description="Helical" evidence="1">
    <location>
        <begin position="308"/>
        <end position="328"/>
    </location>
</feature>
<protein>
    <recommendedName>
        <fullName evidence="4">Glycosyltransferase RgtA/B/C/D-like domain-containing protein</fullName>
    </recommendedName>
</protein>
<dbReference type="AlphaFoldDB" id="A0A0A2MWX6"/>
<evidence type="ECO:0000313" key="3">
    <source>
        <dbReference type="Proteomes" id="UP000030149"/>
    </source>
</evidence>
<feature type="transmembrane region" description="Helical" evidence="1">
    <location>
        <begin position="340"/>
        <end position="359"/>
    </location>
</feature>
<dbReference type="eggNOG" id="ENOG5032NKZ">
    <property type="taxonomic scope" value="Bacteria"/>
</dbReference>
<dbReference type="EMBL" id="JRLZ01000001">
    <property type="protein sequence ID" value="KGO97172.1"/>
    <property type="molecule type" value="Genomic_DNA"/>
</dbReference>
<proteinExistence type="predicted"/>
<feature type="transmembrane region" description="Helical" evidence="1">
    <location>
        <begin position="120"/>
        <end position="149"/>
    </location>
</feature>
<dbReference type="OrthoDB" id="975915at2"/>
<dbReference type="Proteomes" id="UP000030149">
    <property type="component" value="Unassembled WGS sequence"/>
</dbReference>
<keyword evidence="1" id="KW-1133">Transmembrane helix</keyword>
<gene>
    <name evidence="2" type="ORF">Q767_00780</name>
</gene>
<keyword evidence="1" id="KW-0472">Membrane</keyword>
<feature type="transmembrane region" description="Helical" evidence="1">
    <location>
        <begin position="80"/>
        <end position="99"/>
    </location>
</feature>
<dbReference type="STRING" id="1107311.Q767_00780"/>
<sequence length="365" mass="42433">MIAGWKRHSEKVFLVFLSGYHLLFTFLTWDYFSGKSGDAAFYWFEIQSSVSKSFSDLFHYGSDFVLLLNYPFAKLLGLNIGWGFFIYSLIGYLGILQFYRLCQLFLNKKYLFKGFESYYLLLLLPNLHFWTAGLGKESLCFLFIATILLELAKDNFKSPAMLLSAFLLILIRPHIALLLLFSVAVVYFFSNKINLKQRILIACGSLVLFSGLFYMFLQLSKIKRFDFDRIKYFNEFSLLSFKNSGSYVPIIEYSYPYKIFTFYFRPFINEIPTVYGLALGLENVVVLLLHIGALLLFFLNYKKIDFPLVFKIILCFALLSGLLIVQRYSGLGIFARTKIMMQPFVLLVSLWIIAEVRSLTIDRVK</sequence>